<proteinExistence type="predicted"/>
<accession>A0ABN8NDT5</accession>
<keyword evidence="1" id="KW-0732">Signal</keyword>
<feature type="signal peptide" evidence="1">
    <location>
        <begin position="1"/>
        <end position="24"/>
    </location>
</feature>
<evidence type="ECO:0000256" key="1">
    <source>
        <dbReference type="SAM" id="SignalP"/>
    </source>
</evidence>
<feature type="chain" id="PRO_5045904517" evidence="1">
    <location>
        <begin position="25"/>
        <end position="149"/>
    </location>
</feature>
<name>A0ABN8NDT5_9CNID</name>
<comment type="caution">
    <text evidence="2">The sequence shown here is derived from an EMBL/GenBank/DDBJ whole genome shotgun (WGS) entry which is preliminary data.</text>
</comment>
<gene>
    <name evidence="2" type="ORF">PLOB_00008256</name>
</gene>
<protein>
    <submittedName>
        <fullName evidence="2">Uncharacterized protein</fullName>
    </submittedName>
</protein>
<organism evidence="2 3">
    <name type="scientific">Porites lobata</name>
    <dbReference type="NCBI Taxonomy" id="104759"/>
    <lineage>
        <taxon>Eukaryota</taxon>
        <taxon>Metazoa</taxon>
        <taxon>Cnidaria</taxon>
        <taxon>Anthozoa</taxon>
        <taxon>Hexacorallia</taxon>
        <taxon>Scleractinia</taxon>
        <taxon>Fungiina</taxon>
        <taxon>Poritidae</taxon>
        <taxon>Porites</taxon>
    </lineage>
</organism>
<evidence type="ECO:0000313" key="3">
    <source>
        <dbReference type="Proteomes" id="UP001159405"/>
    </source>
</evidence>
<sequence>MKGLFFVCIVFMAFYAMTPFSVEAAQQCVTCSSSGCYASNPSTKSCQRKCFTVFLRGKSQDQKSFVIKGCTSDQVFSRRRCDNECYDEKKKFGGTNYYMHSLGYLCYMCVHCCTGDNCNSDSSGSAGFQMKSGIILTFASTALALVKYL</sequence>
<evidence type="ECO:0000313" key="2">
    <source>
        <dbReference type="EMBL" id="CAH3046706.1"/>
    </source>
</evidence>
<keyword evidence="3" id="KW-1185">Reference proteome</keyword>
<dbReference type="EMBL" id="CALNXK010000014">
    <property type="protein sequence ID" value="CAH3046706.1"/>
    <property type="molecule type" value="Genomic_DNA"/>
</dbReference>
<dbReference type="Proteomes" id="UP001159405">
    <property type="component" value="Unassembled WGS sequence"/>
</dbReference>
<reference evidence="2 3" key="1">
    <citation type="submission" date="2022-05" db="EMBL/GenBank/DDBJ databases">
        <authorList>
            <consortium name="Genoscope - CEA"/>
            <person name="William W."/>
        </authorList>
    </citation>
    <scope>NUCLEOTIDE SEQUENCE [LARGE SCALE GENOMIC DNA]</scope>
</reference>